<dbReference type="Pfam" id="PF10557">
    <property type="entry name" value="Cullin_Nedd8"/>
    <property type="match status" value="1"/>
</dbReference>
<dbReference type="SMART" id="SM00884">
    <property type="entry name" value="Cullin_Nedd8"/>
    <property type="match status" value="1"/>
</dbReference>
<dbReference type="SUPFAM" id="SSF46785">
    <property type="entry name" value="Winged helix' DNA-binding domain"/>
    <property type="match status" value="1"/>
</dbReference>
<dbReference type="InterPro" id="IPR016158">
    <property type="entry name" value="Cullin_homology"/>
</dbReference>
<dbReference type="Gene3D" id="1.10.10.10">
    <property type="entry name" value="Winged helix-like DNA-binding domain superfamily/Winged helix DNA-binding domain"/>
    <property type="match status" value="1"/>
</dbReference>
<evidence type="ECO:0000256" key="5">
    <source>
        <dbReference type="RuleBase" id="RU003829"/>
    </source>
</evidence>
<dbReference type="InterPro" id="IPR036388">
    <property type="entry name" value="WH-like_DNA-bd_sf"/>
</dbReference>
<protein>
    <recommendedName>
        <fullName evidence="7">Cullin family profile domain-containing protein</fullName>
    </recommendedName>
</protein>
<dbReference type="FunFam" id="1.10.10.10:FF:000014">
    <property type="entry name" value="Cullin 1"/>
    <property type="match status" value="1"/>
</dbReference>
<proteinExistence type="inferred from homology"/>
<dbReference type="Pfam" id="PF00888">
    <property type="entry name" value="Cullin"/>
    <property type="match status" value="1"/>
</dbReference>
<dbReference type="PROSITE" id="PS50069">
    <property type="entry name" value="CULLIN_2"/>
    <property type="match status" value="1"/>
</dbReference>
<dbReference type="AlphaFoldDB" id="A0A8H5I1H3"/>
<evidence type="ECO:0000256" key="3">
    <source>
        <dbReference type="ARBA" id="ARBA00022843"/>
    </source>
</evidence>
<dbReference type="SUPFAM" id="SSF74788">
    <property type="entry name" value="Cullin repeat-like"/>
    <property type="match status" value="1"/>
</dbReference>
<dbReference type="InterPro" id="IPR001373">
    <property type="entry name" value="Cullin_N"/>
</dbReference>
<evidence type="ECO:0000256" key="2">
    <source>
        <dbReference type="ARBA" id="ARBA00022499"/>
    </source>
</evidence>
<dbReference type="OrthoDB" id="27073at2759"/>
<keyword evidence="2" id="KW-1017">Isopeptide bond</keyword>
<reference evidence="8 9" key="1">
    <citation type="journal article" date="2020" name="ISME J.">
        <title>Uncovering the hidden diversity of litter-decomposition mechanisms in mushroom-forming fungi.</title>
        <authorList>
            <person name="Floudas D."/>
            <person name="Bentzer J."/>
            <person name="Ahren D."/>
            <person name="Johansson T."/>
            <person name="Persson P."/>
            <person name="Tunlid A."/>
        </authorList>
    </citation>
    <scope>NUCLEOTIDE SEQUENCE [LARGE SCALE GENOMIC DNA]</scope>
    <source>
        <strain evidence="8 9">CBS 406.79</strain>
    </source>
</reference>
<dbReference type="GO" id="GO:0006511">
    <property type="term" value="P:ubiquitin-dependent protein catabolic process"/>
    <property type="evidence" value="ECO:0007669"/>
    <property type="project" value="InterPro"/>
</dbReference>
<evidence type="ECO:0000313" key="8">
    <source>
        <dbReference type="EMBL" id="KAF5393302.1"/>
    </source>
</evidence>
<dbReference type="InterPro" id="IPR019559">
    <property type="entry name" value="Cullin_neddylation_domain"/>
</dbReference>
<evidence type="ECO:0000256" key="4">
    <source>
        <dbReference type="PROSITE-ProRule" id="PRU00330"/>
    </source>
</evidence>
<comment type="similarity">
    <text evidence="1 4 5">Belongs to the cullin family.</text>
</comment>
<dbReference type="SMART" id="SM00182">
    <property type="entry name" value="CULLIN"/>
    <property type="match status" value="1"/>
</dbReference>
<dbReference type="InterPro" id="IPR036317">
    <property type="entry name" value="Cullin_homology_sf"/>
</dbReference>
<feature type="region of interest" description="Disordered" evidence="6">
    <location>
        <begin position="36"/>
        <end position="58"/>
    </location>
</feature>
<feature type="compositionally biased region" description="Low complexity" evidence="6">
    <location>
        <begin position="44"/>
        <end position="58"/>
    </location>
</feature>
<name>A0A8H5I1H3_9AGAR</name>
<keyword evidence="3" id="KW-0832">Ubl conjugation</keyword>
<dbReference type="InterPro" id="IPR045093">
    <property type="entry name" value="Cullin"/>
</dbReference>
<evidence type="ECO:0000313" key="9">
    <source>
        <dbReference type="Proteomes" id="UP000518752"/>
    </source>
</evidence>
<dbReference type="InterPro" id="IPR016159">
    <property type="entry name" value="Cullin_repeat-like_dom_sf"/>
</dbReference>
<comment type="caution">
    <text evidence="8">The sequence shown here is derived from an EMBL/GenBank/DDBJ whole genome shotgun (WGS) entry which is preliminary data.</text>
</comment>
<evidence type="ECO:0000256" key="1">
    <source>
        <dbReference type="ARBA" id="ARBA00006019"/>
    </source>
</evidence>
<sequence>MTNVFTLLQLPKTSNGFSSIRGSNIVPRDPEQLRKVARTDSDSDSASASRSGRGGAVRIRIIGGQTTPTSLPNPFGSIRHNISVILKPFQPPNPHESYEAINLRAQYIVAVENKGQSLYDHMKGELELCCSQMSKNLINEESIINYMAKLIDWYHDAVNLIRSLLSPLDQIYVPSVSGKLAIKPLAFELFNNHVLGHPEIALKVKNSFRSWMADERNKSSGERPSALAVRHLIGHLITHDNFFGQYGYEEYLLKSTEDHYTSYADNLANVLHDEPASFFDVIYGAVEEEEKITEIILPDQSRKAFKETIELAVFLPSRSGADSERLARLEWLTTPDTLKAYIDNNHITTLSKMYRLFGRLNEITLSREPLKVLSRAWKVYIHKVVSAIVTSADSSTSDADEVMVPNLLKFKARAESIIKEAFCTKEHKMDTDFTQALSDGFTSGFKTRRLKPAEMLAKYLDGMMRKGQAKFLEALSKPGRASENVPVNAQTQTSQDETFRSHLLQVLSLYRFSEDKDVFRTFYHRQLAKRLLLGRSASSDAEAGILRLLKEQYDPEFDMGESMFKDLSLSAEMMREYKKSKFIEGDDTLEVCILQRSAWPFSLGKKQLLVTAKMKKQLDAFTVYYQQKHKSRTLDWDHALGTMMLKTRFKPGGKPAVEKELSVSLYQGVILLMFQTKNELSFSEIKEVQHSMEDDDLRRTLQSLACGKKKVLRKNPVGRDVFDGDSFWFNDEFILTEEGKKAGYRIHVNSIQAKVSVKESTTTNKHIQDDRKHLLDAAIVRIMKAKKSLAYNELTMQTIDAVKKHYAPDVDEIKRRVEALVEGEYLEREEGKKGVFRYLA</sequence>
<dbReference type="GO" id="GO:0031625">
    <property type="term" value="F:ubiquitin protein ligase binding"/>
    <property type="evidence" value="ECO:0007669"/>
    <property type="project" value="InterPro"/>
</dbReference>
<evidence type="ECO:0000259" key="7">
    <source>
        <dbReference type="PROSITE" id="PS50069"/>
    </source>
</evidence>
<dbReference type="Gene3D" id="1.20.1310.10">
    <property type="entry name" value="Cullin Repeats"/>
    <property type="match status" value="3"/>
</dbReference>
<organism evidence="8 9">
    <name type="scientific">Collybiopsis confluens</name>
    <dbReference type="NCBI Taxonomy" id="2823264"/>
    <lineage>
        <taxon>Eukaryota</taxon>
        <taxon>Fungi</taxon>
        <taxon>Dikarya</taxon>
        <taxon>Basidiomycota</taxon>
        <taxon>Agaricomycotina</taxon>
        <taxon>Agaricomycetes</taxon>
        <taxon>Agaricomycetidae</taxon>
        <taxon>Agaricales</taxon>
        <taxon>Marasmiineae</taxon>
        <taxon>Omphalotaceae</taxon>
        <taxon>Collybiopsis</taxon>
    </lineage>
</organism>
<dbReference type="Gene3D" id="3.30.230.130">
    <property type="entry name" value="Cullin, Chain C, Domain 2"/>
    <property type="match status" value="1"/>
</dbReference>
<evidence type="ECO:0000256" key="6">
    <source>
        <dbReference type="SAM" id="MobiDB-lite"/>
    </source>
</evidence>
<dbReference type="Proteomes" id="UP000518752">
    <property type="component" value="Unassembled WGS sequence"/>
</dbReference>
<keyword evidence="9" id="KW-1185">Reference proteome</keyword>
<dbReference type="SUPFAM" id="SSF75632">
    <property type="entry name" value="Cullin homology domain"/>
    <property type="match status" value="1"/>
</dbReference>
<dbReference type="Pfam" id="PF26557">
    <property type="entry name" value="Cullin_AB"/>
    <property type="match status" value="1"/>
</dbReference>
<dbReference type="PANTHER" id="PTHR11932">
    <property type="entry name" value="CULLIN"/>
    <property type="match status" value="1"/>
</dbReference>
<accession>A0A8H5I1H3</accession>
<dbReference type="InterPro" id="IPR059120">
    <property type="entry name" value="Cullin-like_AB"/>
</dbReference>
<dbReference type="EMBL" id="JAACJN010000002">
    <property type="protein sequence ID" value="KAF5393302.1"/>
    <property type="molecule type" value="Genomic_DNA"/>
</dbReference>
<gene>
    <name evidence="8" type="ORF">D9757_000665</name>
</gene>
<dbReference type="InterPro" id="IPR036390">
    <property type="entry name" value="WH_DNA-bd_sf"/>
</dbReference>
<feature type="domain" description="Cullin family profile" evidence="7">
    <location>
        <begin position="451"/>
        <end position="705"/>
    </location>
</feature>